<dbReference type="STRING" id="446462.Amir_2136"/>
<proteinExistence type="predicted"/>
<organism evidence="1 2">
    <name type="scientific">Actinosynnema mirum (strain ATCC 29888 / DSM 43827 / JCM 3225 / NBRC 14064 / NCIMB 13271 / NRRL B-12336 / IMRU 3971 / 101)</name>
    <dbReference type="NCBI Taxonomy" id="446462"/>
    <lineage>
        <taxon>Bacteria</taxon>
        <taxon>Bacillati</taxon>
        <taxon>Actinomycetota</taxon>
        <taxon>Actinomycetes</taxon>
        <taxon>Pseudonocardiales</taxon>
        <taxon>Pseudonocardiaceae</taxon>
        <taxon>Actinosynnema</taxon>
    </lineage>
</organism>
<reference evidence="1 2" key="1">
    <citation type="journal article" date="2009" name="Stand. Genomic Sci.">
        <title>Complete genome sequence of Actinosynnema mirum type strain (101).</title>
        <authorList>
            <person name="Land M."/>
            <person name="Lapidus A."/>
            <person name="Mayilraj S."/>
            <person name="Chen F."/>
            <person name="Copeland A."/>
            <person name="Del Rio T.G."/>
            <person name="Nolan M."/>
            <person name="Lucas S."/>
            <person name="Tice H."/>
            <person name="Cheng J.F."/>
            <person name="Chertkov O."/>
            <person name="Bruce D."/>
            <person name="Goodwin L."/>
            <person name="Pitluck S."/>
            <person name="Rohde M."/>
            <person name="Goker M."/>
            <person name="Pati A."/>
            <person name="Ivanova N."/>
            <person name="Mavromatis K."/>
            <person name="Chen A."/>
            <person name="Palaniappan K."/>
            <person name="Hauser L."/>
            <person name="Chang Y.J."/>
            <person name="Jeffries C.C."/>
            <person name="Brettin T."/>
            <person name="Detter J.C."/>
            <person name="Han C."/>
            <person name="Chain P."/>
            <person name="Tindall B.J."/>
            <person name="Bristow J."/>
            <person name="Eisen J.A."/>
            <person name="Markowitz V."/>
            <person name="Hugenholtz P."/>
            <person name="Kyrpides N.C."/>
            <person name="Klenk H.P."/>
        </authorList>
    </citation>
    <scope>NUCLEOTIDE SEQUENCE [LARGE SCALE GENOMIC DNA]</scope>
    <source>
        <strain evidence="2">ATCC 29888 / DSM 43827 / JCM 3225 / NBRC 14064 / NCIMB 13271 / NRRL B-12336 / IMRU 3971 / 101</strain>
    </source>
</reference>
<evidence type="ECO:0000313" key="2">
    <source>
        <dbReference type="Proteomes" id="UP000002213"/>
    </source>
</evidence>
<dbReference type="AlphaFoldDB" id="C6WH13"/>
<dbReference type="eggNOG" id="ENOG50324Z0">
    <property type="taxonomic scope" value="Bacteria"/>
</dbReference>
<sequence>MGRWGSGGRVAGVVALVLGVLAGVVVVGQAGRSGPSASAGAGPGEVVAGFLGALARNDLGAAWSVVAPAEAAVVVDHGRALVAEGSRAGLVGAVPSVRGADVVVGGTRRITERLAVTGVVGGWLTASSTAGDVVTGRLASALGAAPSPGGQDWTVDFGARGAGAVEIATVEVGGRWYASVLHTAVHALLKGNGLDWPRRGIAPSAGSSPGAAVRRFTGALLAGDLAAVIALLPPDEMAAVQAAGPALVDLAGPVPGVVGVRDVEVDVTETAEGARAVVRALTLTTGGVSGRFSREGACYVPDTGARPLCANDLAALLTPPHAPPETPDVLARLFDRLLTEGVPLVTTRSSAGWHVSPARTLAQALLTAAPALTPADVGVLLAAF</sequence>
<dbReference type="EMBL" id="CP001630">
    <property type="protein sequence ID" value="ACU36081.1"/>
    <property type="molecule type" value="Genomic_DNA"/>
</dbReference>
<protein>
    <submittedName>
        <fullName evidence="1">Uncharacterized protein</fullName>
    </submittedName>
</protein>
<dbReference type="HOGENOM" id="CLU_605006_0_0_11"/>
<accession>C6WH13</accession>
<evidence type="ECO:0000313" key="1">
    <source>
        <dbReference type="EMBL" id="ACU36081.1"/>
    </source>
</evidence>
<dbReference type="OrthoDB" id="3574198at2"/>
<name>C6WH13_ACTMD</name>
<dbReference type="RefSeq" id="WP_015800970.1">
    <property type="nucleotide sequence ID" value="NC_013093.1"/>
</dbReference>
<dbReference type="Proteomes" id="UP000002213">
    <property type="component" value="Chromosome"/>
</dbReference>
<keyword evidence="2" id="KW-1185">Reference proteome</keyword>
<gene>
    <name evidence="1" type="ordered locus">Amir_2136</name>
</gene>
<dbReference type="KEGG" id="ami:Amir_2136"/>